<evidence type="ECO:0000313" key="2">
    <source>
        <dbReference type="Proteomes" id="UP000063699"/>
    </source>
</evidence>
<dbReference type="AlphaFoldDB" id="A0A0N9I2E6"/>
<dbReference type="KEGG" id="kphy:AOZ06_18320"/>
<name>A0A0N9I2E6_9PSEU</name>
<dbReference type="Proteomes" id="UP000063699">
    <property type="component" value="Chromosome"/>
</dbReference>
<reference evidence="1 2" key="1">
    <citation type="submission" date="2015-07" db="EMBL/GenBank/DDBJ databases">
        <title>Genome sequencing of Kibdelosporangium phytohabitans.</title>
        <authorList>
            <person name="Qin S."/>
            <person name="Xing K."/>
        </authorList>
    </citation>
    <scope>NUCLEOTIDE SEQUENCE [LARGE SCALE GENOMIC DNA]</scope>
    <source>
        <strain evidence="1 2">KLBMP1111</strain>
    </source>
</reference>
<keyword evidence="2" id="KW-1185">Reference proteome</keyword>
<organism evidence="1 2">
    <name type="scientific">Kibdelosporangium phytohabitans</name>
    <dbReference type="NCBI Taxonomy" id="860235"/>
    <lineage>
        <taxon>Bacteria</taxon>
        <taxon>Bacillati</taxon>
        <taxon>Actinomycetota</taxon>
        <taxon>Actinomycetes</taxon>
        <taxon>Pseudonocardiales</taxon>
        <taxon>Pseudonocardiaceae</taxon>
        <taxon>Kibdelosporangium</taxon>
    </lineage>
</organism>
<gene>
    <name evidence="1" type="ORF">AOZ06_18320</name>
</gene>
<proteinExistence type="predicted"/>
<protein>
    <submittedName>
        <fullName evidence="1">Uncharacterized protein</fullName>
    </submittedName>
</protein>
<dbReference type="STRING" id="860235.AOZ06_18320"/>
<sequence length="296" mass="32120">MVDTLTTAQHDRLLNLVRRSPAFIGMRVVVHDDLVRVVDPHELEIGLGPVFDAVTGVPVDQWADLVDDRLNRIVGALVNGESELDGPVEHVIDRIYARLRPAEGSPVEWWTYAPEIAPGLLMVLALDHSDRVAILNDDQVRRYGYDQLIQAGLDNLCGQLPETYAISADVYVLTGGDYVGSAVLVMPWVVEAVTGDREYPDGVLVAMPNHGTLLFHVLREGAAARYAMGEIARVAAGFHADDSGPGQLSPYVYWLPSGAGYLEPVAHFDGDANGVIGEDVTTHYSADFAAVLNGLR</sequence>
<evidence type="ECO:0000313" key="1">
    <source>
        <dbReference type="EMBL" id="ALG08614.1"/>
    </source>
</evidence>
<accession>A0A0N9I2E6</accession>
<dbReference type="EMBL" id="CP012752">
    <property type="protein sequence ID" value="ALG08614.1"/>
    <property type="molecule type" value="Genomic_DNA"/>
</dbReference>